<proteinExistence type="predicted"/>
<gene>
    <name evidence="2" type="ORF">F6J89_27185</name>
</gene>
<evidence type="ECO:0000259" key="1">
    <source>
        <dbReference type="Pfam" id="PF00211"/>
    </source>
</evidence>
<dbReference type="InterPro" id="IPR029787">
    <property type="entry name" value="Nucleotide_cyclase"/>
</dbReference>
<reference evidence="2" key="1">
    <citation type="submission" date="2019-11" db="EMBL/GenBank/DDBJ databases">
        <title>Genomic insights into an expanded diversity of filamentous marine cyanobacteria reveals the extraordinary biosynthetic potential of Moorea and Okeania.</title>
        <authorList>
            <person name="Ferreira Leao T."/>
            <person name="Wang M."/>
            <person name="Moss N."/>
            <person name="Da Silva R."/>
            <person name="Sanders J."/>
            <person name="Nurk S."/>
            <person name="Gurevich A."/>
            <person name="Humphrey G."/>
            <person name="Reher R."/>
            <person name="Zhu Q."/>
            <person name="Belda-Ferre P."/>
            <person name="Glukhov E."/>
            <person name="Rex R."/>
            <person name="Dorrestein P.C."/>
            <person name="Knight R."/>
            <person name="Pevzner P."/>
            <person name="Gerwick W.H."/>
            <person name="Gerwick L."/>
        </authorList>
    </citation>
    <scope>NUCLEOTIDE SEQUENCE</scope>
    <source>
        <strain evidence="2">SIO1C4</strain>
    </source>
</reference>
<dbReference type="Gene3D" id="3.30.70.1230">
    <property type="entry name" value="Nucleotide cyclase"/>
    <property type="match status" value="1"/>
</dbReference>
<feature type="non-terminal residue" evidence="2">
    <location>
        <position position="1"/>
    </location>
</feature>
<dbReference type="EMBL" id="JAAHFQ010000747">
    <property type="protein sequence ID" value="NER31204.1"/>
    <property type="molecule type" value="Genomic_DNA"/>
</dbReference>
<dbReference type="GO" id="GO:0004016">
    <property type="term" value="F:adenylate cyclase activity"/>
    <property type="evidence" value="ECO:0007669"/>
    <property type="project" value="UniProtKB-ARBA"/>
</dbReference>
<dbReference type="AlphaFoldDB" id="A0A6B3NLW8"/>
<evidence type="ECO:0000313" key="2">
    <source>
        <dbReference type="EMBL" id="NER31204.1"/>
    </source>
</evidence>
<name>A0A6B3NLW8_9CYAN</name>
<dbReference type="GO" id="GO:0035556">
    <property type="term" value="P:intracellular signal transduction"/>
    <property type="evidence" value="ECO:0007669"/>
    <property type="project" value="InterPro"/>
</dbReference>
<comment type="caution">
    <text evidence="2">The sequence shown here is derived from an EMBL/GenBank/DDBJ whole genome shotgun (WGS) entry which is preliminary data.</text>
</comment>
<feature type="domain" description="Guanylate cyclase" evidence="1">
    <location>
        <begin position="2"/>
        <end position="48"/>
    </location>
</feature>
<sequence length="58" mass="6543">STNVSSRICSVAKADEILISQSTLDKLQDHTIKTEKIPPVMVKGKDEPLQLYRVLWAF</sequence>
<dbReference type="GO" id="GO:0009190">
    <property type="term" value="P:cyclic nucleotide biosynthetic process"/>
    <property type="evidence" value="ECO:0007669"/>
    <property type="project" value="InterPro"/>
</dbReference>
<accession>A0A6B3NLW8</accession>
<dbReference type="SUPFAM" id="SSF55073">
    <property type="entry name" value="Nucleotide cyclase"/>
    <property type="match status" value="1"/>
</dbReference>
<dbReference type="Pfam" id="PF00211">
    <property type="entry name" value="Guanylate_cyc"/>
    <property type="match status" value="1"/>
</dbReference>
<dbReference type="InterPro" id="IPR001054">
    <property type="entry name" value="A/G_cyclase"/>
</dbReference>
<organism evidence="2">
    <name type="scientific">Symploca sp. SIO1C4</name>
    <dbReference type="NCBI Taxonomy" id="2607765"/>
    <lineage>
        <taxon>Bacteria</taxon>
        <taxon>Bacillati</taxon>
        <taxon>Cyanobacteriota</taxon>
        <taxon>Cyanophyceae</taxon>
        <taxon>Coleofasciculales</taxon>
        <taxon>Coleofasciculaceae</taxon>
        <taxon>Symploca</taxon>
    </lineage>
</organism>
<protein>
    <submittedName>
        <fullName evidence="2">Adenylate cyclase</fullName>
    </submittedName>
</protein>